<dbReference type="Pfam" id="PF12796">
    <property type="entry name" value="Ank_2"/>
    <property type="match status" value="2"/>
</dbReference>
<dbReference type="PROSITE" id="PS50297">
    <property type="entry name" value="ANK_REP_REGION"/>
    <property type="match status" value="3"/>
</dbReference>
<feature type="repeat" description="ANK" evidence="1">
    <location>
        <begin position="152"/>
        <end position="184"/>
    </location>
</feature>
<dbReference type="InterPro" id="IPR051616">
    <property type="entry name" value="Cul2-RING_E3_ligase_SR"/>
</dbReference>
<evidence type="ECO:0008006" key="4">
    <source>
        <dbReference type="Google" id="ProtNLM"/>
    </source>
</evidence>
<reference evidence="2 3" key="1">
    <citation type="submission" date="2024-09" db="EMBL/GenBank/DDBJ databases">
        <title>T2T genomes of carrot and Alternaria dauci and their utility for understanding host-pathogen interaction during carrot leaf blight disease.</title>
        <authorList>
            <person name="Liu W."/>
            <person name="Xu S."/>
            <person name="Ou C."/>
            <person name="Liu X."/>
            <person name="Zhuang F."/>
            <person name="Deng X.W."/>
        </authorList>
    </citation>
    <scope>NUCLEOTIDE SEQUENCE [LARGE SCALE GENOMIC DNA]</scope>
    <source>
        <strain evidence="2 3">A2016</strain>
    </source>
</reference>
<keyword evidence="1" id="KW-0040">ANK repeat</keyword>
<organism evidence="2 3">
    <name type="scientific">Alternaria dauci</name>
    <dbReference type="NCBI Taxonomy" id="48095"/>
    <lineage>
        <taxon>Eukaryota</taxon>
        <taxon>Fungi</taxon>
        <taxon>Dikarya</taxon>
        <taxon>Ascomycota</taxon>
        <taxon>Pezizomycotina</taxon>
        <taxon>Dothideomycetes</taxon>
        <taxon>Pleosporomycetidae</taxon>
        <taxon>Pleosporales</taxon>
        <taxon>Pleosporineae</taxon>
        <taxon>Pleosporaceae</taxon>
        <taxon>Alternaria</taxon>
        <taxon>Alternaria sect. Porri</taxon>
    </lineage>
</organism>
<name>A0ABR3UCR8_9PLEO</name>
<dbReference type="InterPro" id="IPR002110">
    <property type="entry name" value="Ankyrin_rpt"/>
</dbReference>
<evidence type="ECO:0000313" key="2">
    <source>
        <dbReference type="EMBL" id="KAL1793760.1"/>
    </source>
</evidence>
<evidence type="ECO:0000256" key="1">
    <source>
        <dbReference type="PROSITE-ProRule" id="PRU00023"/>
    </source>
</evidence>
<comment type="caution">
    <text evidence="2">The sequence shown here is derived from an EMBL/GenBank/DDBJ whole genome shotgun (WGS) entry which is preliminary data.</text>
</comment>
<gene>
    <name evidence="2" type="ORF">ACET3X_008742</name>
</gene>
<dbReference type="InterPro" id="IPR036770">
    <property type="entry name" value="Ankyrin_rpt-contain_sf"/>
</dbReference>
<dbReference type="PANTHER" id="PTHR46224">
    <property type="entry name" value="ANKYRIN REPEAT FAMILY PROTEIN"/>
    <property type="match status" value="1"/>
</dbReference>
<dbReference type="EMBL" id="JBHGVX010000008">
    <property type="protein sequence ID" value="KAL1793760.1"/>
    <property type="molecule type" value="Genomic_DNA"/>
</dbReference>
<feature type="repeat" description="ANK" evidence="1">
    <location>
        <begin position="222"/>
        <end position="254"/>
    </location>
</feature>
<proteinExistence type="predicted"/>
<dbReference type="GeneID" id="96089064"/>
<dbReference type="Proteomes" id="UP001578633">
    <property type="component" value="Chromosome 8"/>
</dbReference>
<dbReference type="PROSITE" id="PS50088">
    <property type="entry name" value="ANK_REPEAT"/>
    <property type="match status" value="3"/>
</dbReference>
<feature type="repeat" description="ANK" evidence="1">
    <location>
        <begin position="187"/>
        <end position="219"/>
    </location>
</feature>
<dbReference type="Gene3D" id="1.25.40.20">
    <property type="entry name" value="Ankyrin repeat-containing domain"/>
    <property type="match status" value="1"/>
</dbReference>
<dbReference type="RefSeq" id="XP_069304344.1">
    <property type="nucleotide sequence ID" value="XM_069454948.1"/>
</dbReference>
<accession>A0ABR3UCR8</accession>
<protein>
    <recommendedName>
        <fullName evidence="4">Ankyrin</fullName>
    </recommendedName>
</protein>
<evidence type="ECO:0000313" key="3">
    <source>
        <dbReference type="Proteomes" id="UP001578633"/>
    </source>
</evidence>
<sequence length="312" mass="33686">MIDSKEEVVMLLLSAFKTRYPDGAQSFGSDALYQTVRRGNTRLLELLAENVDLIGTVIEDDGSNEPRYSLPDVVFTSPLGEAVRQHAENKGTGRALEHLLPLVKDLNAVVHKTYKQGYMTSLLYAISLGSLATVQKLYQAGADIKFPAEWQIKRTPLQAASEAGSKDIVEYLLHEGASPDEPPAVNAGATALQLAAIKGNIGVVEILRDAGADINAPPAFCDGRTAFEGATEHGRLEMMIFLVDHGANLLANNGAQYRRAVEFAEDNHQHAAKELANKLYEKALAEEGMLSVDMGVGAWAGGDVTILEDLLQ</sequence>
<keyword evidence="3" id="KW-1185">Reference proteome</keyword>
<dbReference type="SUPFAM" id="SSF48403">
    <property type="entry name" value="Ankyrin repeat"/>
    <property type="match status" value="1"/>
</dbReference>
<dbReference type="PANTHER" id="PTHR46224:SF64">
    <property type="entry name" value="IQ MOTIF AND ANKYRIN REPEAT DOMAIN-CONTAINING PROTEIN 1"/>
    <property type="match status" value="1"/>
</dbReference>
<dbReference type="SMART" id="SM00248">
    <property type="entry name" value="ANK"/>
    <property type="match status" value="5"/>
</dbReference>